<feature type="compositionally biased region" description="Acidic residues" evidence="1">
    <location>
        <begin position="428"/>
        <end position="437"/>
    </location>
</feature>
<dbReference type="AlphaFoldDB" id="A0AAE3JBA7"/>
<accession>A0AAE3JBA7</accession>
<feature type="compositionally biased region" description="Basic and acidic residues" evidence="1">
    <location>
        <begin position="389"/>
        <end position="398"/>
    </location>
</feature>
<name>A0AAE3JBA7_9FIRM</name>
<dbReference type="InterPro" id="IPR055396">
    <property type="entry name" value="DUF7088"/>
</dbReference>
<reference evidence="5 6" key="1">
    <citation type="submission" date="2021-10" db="EMBL/GenBank/DDBJ databases">
        <title>Anaerobic single-cell dispensing facilitates the cultivation of human gut bacteria.</title>
        <authorList>
            <person name="Afrizal A."/>
        </authorList>
    </citation>
    <scope>NUCLEOTIDE SEQUENCE [LARGE SCALE GENOMIC DNA]</scope>
    <source>
        <strain evidence="5 6">CLA-AA-H224</strain>
    </source>
</reference>
<keyword evidence="2" id="KW-0472">Membrane</keyword>
<feature type="transmembrane region" description="Helical" evidence="2">
    <location>
        <begin position="27"/>
        <end position="46"/>
    </location>
</feature>
<evidence type="ECO:0000256" key="2">
    <source>
        <dbReference type="SAM" id="Phobius"/>
    </source>
</evidence>
<feature type="region of interest" description="Disordered" evidence="1">
    <location>
        <begin position="373"/>
        <end position="437"/>
    </location>
</feature>
<evidence type="ECO:0000259" key="3">
    <source>
        <dbReference type="Pfam" id="PF09822"/>
    </source>
</evidence>
<keyword evidence="6" id="KW-1185">Reference proteome</keyword>
<evidence type="ECO:0000256" key="1">
    <source>
        <dbReference type="SAM" id="MobiDB-lite"/>
    </source>
</evidence>
<comment type="caution">
    <text evidence="5">The sequence shown here is derived from an EMBL/GenBank/DDBJ whole genome shotgun (WGS) entry which is preliminary data.</text>
</comment>
<sequence>MDIKKKKEKKPSGKNISSVVQLKNGSFSLAVTAIVLAIIVVVNLIIGQLPSKLLNWDLSETGIFSVSDTSKELLKDLDKDVTVEVVAETGNIDSRIEKFISIYGDLSSKLKVSYIDPVLHPEILTKYGISANSVVVSCEETGKNQVISFSDIIVSQQNYYGYSSESEFDAEGQLTSAVAAVTSDNDKKIYMLRGHGESAISQELGELLTKNSMTTSDLNLLETASVPDDCDLLIINNPTSDLGTDEYTELHNYLYQGGNVLLLRGVTDKELTNFNELMEDYGMTMVNSYIGDRDRYYQRAQSAFYFFPMITSNDTNVETTSSILVGAVAGMTASENTPEDVTLTTLLTTSNNAFREGNSNEATQFILAASAQKTVPADTESESELESGSDTKETEKTSVESVSEEASTESVTENASEEVTSEAASEAESTEESTLEDVLTDISVGNTDGWLETPSADSKLTVISASTMIDSSLIGNFTGIENLNEFINIVSSYFDDVQNVSIPAKSLSVTYNTVTGSSIWNALFIIIIPVFSIVAGLVVWIRRRKA</sequence>
<keyword evidence="2" id="KW-1133">Transmembrane helix</keyword>
<feature type="domain" description="ABC-type uncharacterised transport system" evidence="3">
    <location>
        <begin position="187"/>
        <end position="360"/>
    </location>
</feature>
<keyword evidence="2" id="KW-0812">Transmembrane</keyword>
<protein>
    <submittedName>
        <fullName evidence="5">GldG family protein</fullName>
    </submittedName>
</protein>
<dbReference type="EMBL" id="JAJEQN010000004">
    <property type="protein sequence ID" value="MCC2220493.1"/>
    <property type="molecule type" value="Genomic_DNA"/>
</dbReference>
<evidence type="ECO:0000259" key="4">
    <source>
        <dbReference type="Pfam" id="PF23357"/>
    </source>
</evidence>
<organism evidence="5 6">
    <name type="scientific">Anthropogastromicrobium aceti</name>
    <dbReference type="NCBI Taxonomy" id="2981768"/>
    <lineage>
        <taxon>Bacteria</taxon>
        <taxon>Bacillati</taxon>
        <taxon>Bacillota</taxon>
        <taxon>Clostridia</taxon>
        <taxon>Lachnospirales</taxon>
        <taxon>Lachnospiraceae</taxon>
        <taxon>Anthropogastromicrobium</taxon>
    </lineage>
</organism>
<dbReference type="Pfam" id="PF09822">
    <property type="entry name" value="ABC_transp_aux"/>
    <property type="match status" value="1"/>
</dbReference>
<feature type="domain" description="DUF7088" evidence="4">
    <location>
        <begin position="61"/>
        <end position="154"/>
    </location>
</feature>
<dbReference type="InterPro" id="IPR019196">
    <property type="entry name" value="ABC_transp_unknown"/>
</dbReference>
<feature type="transmembrane region" description="Helical" evidence="2">
    <location>
        <begin position="519"/>
        <end position="541"/>
    </location>
</feature>
<dbReference type="Pfam" id="PF23357">
    <property type="entry name" value="DUF7088"/>
    <property type="match status" value="1"/>
</dbReference>
<gene>
    <name evidence="5" type="ORF">LKD48_02350</name>
</gene>
<dbReference type="RefSeq" id="WP_308731056.1">
    <property type="nucleotide sequence ID" value="NZ_JAJEQN010000004.1"/>
</dbReference>
<evidence type="ECO:0000313" key="5">
    <source>
        <dbReference type="EMBL" id="MCC2220493.1"/>
    </source>
</evidence>
<evidence type="ECO:0000313" key="6">
    <source>
        <dbReference type="Proteomes" id="UP001198200"/>
    </source>
</evidence>
<proteinExistence type="predicted"/>
<dbReference type="Proteomes" id="UP001198200">
    <property type="component" value="Unassembled WGS sequence"/>
</dbReference>